<dbReference type="GO" id="GO:0007267">
    <property type="term" value="P:cell-cell signaling"/>
    <property type="evidence" value="ECO:0007669"/>
    <property type="project" value="TreeGrafter"/>
</dbReference>
<feature type="compositionally biased region" description="Gly residues" evidence="17">
    <location>
        <begin position="21"/>
        <end position="31"/>
    </location>
</feature>
<dbReference type="PROSITE" id="PS50262">
    <property type="entry name" value="G_PROTEIN_RECEP_F1_2"/>
    <property type="match status" value="1"/>
</dbReference>
<dbReference type="PROSITE" id="PS00237">
    <property type="entry name" value="G_PROTEIN_RECEP_F1_1"/>
    <property type="match status" value="1"/>
</dbReference>
<evidence type="ECO:0000256" key="3">
    <source>
        <dbReference type="ARBA" id="ARBA00011539"/>
    </source>
</evidence>
<evidence type="ECO:0000256" key="17">
    <source>
        <dbReference type="SAM" id="MobiDB-lite"/>
    </source>
</evidence>
<dbReference type="AlphaFoldDB" id="G1TXI4"/>
<keyword evidence="5" id="KW-1003">Cell membrane</keyword>
<keyword evidence="6 16" id="KW-0812">Transmembrane</keyword>
<evidence type="ECO:0000256" key="14">
    <source>
        <dbReference type="ARBA" id="ARBA00023288"/>
    </source>
</evidence>
<feature type="region of interest" description="Disordered" evidence="17">
    <location>
        <begin position="438"/>
        <end position="459"/>
    </location>
</feature>
<evidence type="ECO:0000256" key="4">
    <source>
        <dbReference type="ARBA" id="ARBA00014541"/>
    </source>
</evidence>
<evidence type="ECO:0000256" key="5">
    <source>
        <dbReference type="ARBA" id="ARBA00022475"/>
    </source>
</evidence>
<feature type="transmembrane region" description="Helical" evidence="18">
    <location>
        <begin position="214"/>
        <end position="235"/>
    </location>
</feature>
<evidence type="ECO:0000256" key="2">
    <source>
        <dbReference type="ARBA" id="ARBA00004651"/>
    </source>
</evidence>
<keyword evidence="21" id="KW-1185">Reference proteome</keyword>
<dbReference type="GO" id="GO:0043410">
    <property type="term" value="P:positive regulation of MAPK cascade"/>
    <property type="evidence" value="ECO:0007669"/>
    <property type="project" value="TreeGrafter"/>
</dbReference>
<feature type="domain" description="G-protein coupled receptors family 1 profile" evidence="19">
    <location>
        <begin position="114"/>
        <end position="368"/>
    </location>
</feature>
<dbReference type="InterPro" id="IPR002233">
    <property type="entry name" value="ADR_fam"/>
</dbReference>
<reference evidence="20 21" key="1">
    <citation type="journal article" date="2011" name="Nature">
        <title>A high-resolution map of human evolutionary constraint using 29 mammals.</title>
        <authorList>
            <person name="Lindblad-Toh K."/>
            <person name="Garber M."/>
            <person name="Zuk O."/>
            <person name="Lin M.F."/>
            <person name="Parker B.J."/>
            <person name="Washietl S."/>
            <person name="Kheradpour P."/>
            <person name="Ernst J."/>
            <person name="Jordan G."/>
            <person name="Mauceli E."/>
            <person name="Ward L.D."/>
            <person name="Lowe C.B."/>
            <person name="Holloway A.K."/>
            <person name="Clamp M."/>
            <person name="Gnerre S."/>
            <person name="Alfoldi J."/>
            <person name="Beal K."/>
            <person name="Chang J."/>
            <person name="Clawson H."/>
            <person name="Cuff J."/>
            <person name="Di Palma F."/>
            <person name="Fitzgerald S."/>
            <person name="Flicek P."/>
            <person name="Guttman M."/>
            <person name="Hubisz M.J."/>
            <person name="Jaffe D.B."/>
            <person name="Jungreis I."/>
            <person name="Kent W.J."/>
            <person name="Kostka D."/>
            <person name="Lara M."/>
            <person name="Martins A.L."/>
            <person name="Massingham T."/>
            <person name="Moltke I."/>
            <person name="Raney B.J."/>
            <person name="Rasmussen M.D."/>
            <person name="Robinson J."/>
            <person name="Stark A."/>
            <person name="Vilella A.J."/>
            <person name="Wen J."/>
            <person name="Xie X."/>
            <person name="Zody M.C."/>
            <person name="Baldwin J."/>
            <person name="Bloom T."/>
            <person name="Chin C.W."/>
            <person name="Heiman D."/>
            <person name="Nicol R."/>
            <person name="Nusbaum C."/>
            <person name="Young S."/>
            <person name="Wilkinson J."/>
            <person name="Worley K.C."/>
            <person name="Kovar C.L."/>
            <person name="Muzny D.M."/>
            <person name="Gibbs R.A."/>
            <person name="Cree A."/>
            <person name="Dihn H.H."/>
            <person name="Fowler G."/>
            <person name="Jhangiani S."/>
            <person name="Joshi V."/>
            <person name="Lee S."/>
            <person name="Lewis L.R."/>
            <person name="Nazareth L.V."/>
            <person name="Okwuonu G."/>
            <person name="Santibanez J."/>
            <person name="Warren W.C."/>
            <person name="Mardis E.R."/>
            <person name="Weinstock G.M."/>
            <person name="Wilson R.K."/>
            <person name="Delehaunty K."/>
            <person name="Dooling D."/>
            <person name="Fronik C."/>
            <person name="Fulton L."/>
            <person name="Fulton B."/>
            <person name="Graves T."/>
            <person name="Minx P."/>
            <person name="Sodergren E."/>
            <person name="Birney E."/>
            <person name="Margulies E.H."/>
            <person name="Herrero J."/>
            <person name="Green E.D."/>
            <person name="Haussler D."/>
            <person name="Siepel A."/>
            <person name="Goldman N."/>
            <person name="Pollard K.S."/>
            <person name="Pedersen J.S."/>
            <person name="Lander E.S."/>
            <person name="Kellis M."/>
        </authorList>
    </citation>
    <scope>NUCLEOTIDE SEQUENCE [LARGE SCALE GENOMIC DNA]</scope>
    <source>
        <strain evidence="20 21">Thorbecke inbred</strain>
    </source>
</reference>
<evidence type="ECO:0000313" key="20">
    <source>
        <dbReference type="Ensembl" id="ENSOCUP00000021786.2"/>
    </source>
</evidence>
<feature type="compositionally biased region" description="Low complexity" evidence="17">
    <location>
        <begin position="438"/>
        <end position="455"/>
    </location>
</feature>
<comment type="function">
    <text evidence="1">This alpha-adrenergic receptor mediates its effect through the influx of extracellular calcium.</text>
</comment>
<evidence type="ECO:0000259" key="19">
    <source>
        <dbReference type="PROSITE" id="PS50262"/>
    </source>
</evidence>
<feature type="transmembrane region" description="Helical" evidence="18">
    <location>
        <begin position="255"/>
        <end position="280"/>
    </location>
</feature>
<dbReference type="EMBL" id="AAGW02060635">
    <property type="status" value="NOT_ANNOTATED_CDS"/>
    <property type="molecule type" value="Genomic_DNA"/>
</dbReference>
<name>G1TXI4_RABIT</name>
<feature type="transmembrane region" description="Helical" evidence="18">
    <location>
        <begin position="173"/>
        <end position="193"/>
    </location>
</feature>
<proteinExistence type="inferred from homology"/>
<dbReference type="GO" id="GO:0005886">
    <property type="term" value="C:plasma membrane"/>
    <property type="evidence" value="ECO:0007669"/>
    <property type="project" value="UniProtKB-SubCell"/>
</dbReference>
<dbReference type="InterPro" id="IPR000276">
    <property type="entry name" value="GPCR_Rhodpsn"/>
</dbReference>
<dbReference type="GO" id="GO:0007200">
    <property type="term" value="P:phospholipase C-activating G protein-coupled receptor signaling pathway"/>
    <property type="evidence" value="ECO:0007669"/>
    <property type="project" value="TreeGrafter"/>
</dbReference>
<keyword evidence="14" id="KW-0449">Lipoprotein</keyword>
<dbReference type="GO" id="GO:0004937">
    <property type="term" value="F:alpha1-adrenergic receptor activity"/>
    <property type="evidence" value="ECO:0007669"/>
    <property type="project" value="InterPro"/>
</dbReference>
<dbReference type="Gene3D" id="1.20.1070.10">
    <property type="entry name" value="Rhodopsin 7-helix transmembrane proteins"/>
    <property type="match status" value="1"/>
</dbReference>
<keyword evidence="11 16" id="KW-0675">Receptor</keyword>
<evidence type="ECO:0000256" key="1">
    <source>
        <dbReference type="ARBA" id="ARBA00002833"/>
    </source>
</evidence>
<dbReference type="PRINTS" id="PR00240">
    <property type="entry name" value="ADRENRGCA1DR"/>
</dbReference>
<feature type="region of interest" description="Disordered" evidence="17">
    <location>
        <begin position="1"/>
        <end position="78"/>
    </location>
</feature>
<dbReference type="PRINTS" id="PR00237">
    <property type="entry name" value="GPCRRHODOPSN"/>
</dbReference>
<organism evidence="20 21">
    <name type="scientific">Oryctolagus cuniculus</name>
    <name type="common">Rabbit</name>
    <dbReference type="NCBI Taxonomy" id="9986"/>
    <lineage>
        <taxon>Eukaryota</taxon>
        <taxon>Metazoa</taxon>
        <taxon>Chordata</taxon>
        <taxon>Craniata</taxon>
        <taxon>Vertebrata</taxon>
        <taxon>Euteleostomi</taxon>
        <taxon>Mammalia</taxon>
        <taxon>Eutheria</taxon>
        <taxon>Euarchontoglires</taxon>
        <taxon>Glires</taxon>
        <taxon>Lagomorpha</taxon>
        <taxon>Leporidae</taxon>
        <taxon>Oryctolagus</taxon>
    </lineage>
</organism>
<dbReference type="EMBL" id="AAGW02060636">
    <property type="status" value="NOT_ANNOTATED_CDS"/>
    <property type="molecule type" value="Genomic_DNA"/>
</dbReference>
<dbReference type="Bgee" id="ENSOCUG00000008029">
    <property type="expression patterns" value="Expressed in aorta and 14 other cell types or tissues"/>
</dbReference>
<evidence type="ECO:0000256" key="11">
    <source>
        <dbReference type="ARBA" id="ARBA00023170"/>
    </source>
</evidence>
<keyword evidence="8 16" id="KW-0297">G-protein coupled receptor</keyword>
<feature type="transmembrane region" description="Helical" evidence="18">
    <location>
        <begin position="100"/>
        <end position="122"/>
    </location>
</feature>
<feature type="transmembrane region" description="Helical" evidence="18">
    <location>
        <begin position="134"/>
        <end position="153"/>
    </location>
</feature>
<dbReference type="GO" id="GO:0007204">
    <property type="term" value="P:positive regulation of cytosolic calcium ion concentration"/>
    <property type="evidence" value="ECO:0007669"/>
    <property type="project" value="TreeGrafter"/>
</dbReference>
<evidence type="ECO:0000256" key="16">
    <source>
        <dbReference type="RuleBase" id="RU000688"/>
    </source>
</evidence>
<dbReference type="PANTHER" id="PTHR24248:SF14">
    <property type="entry name" value="ALPHA-1D ADRENERGIC RECEPTOR"/>
    <property type="match status" value="1"/>
</dbReference>
<dbReference type="InterPro" id="IPR017452">
    <property type="entry name" value="GPCR_Rhodpsn_7TM"/>
</dbReference>
<sequence length="559" mass="58378">MTFRDLLSVTFEGPRPDISAGGSGAGGGAGAGDTASSESPAVGGVPGAAGGGGGGSVVGAGSGEDNRSSAGEPGGAGGGGEVNGTAAVGGLVVSAQSVGVGVFLAAFILTAVAGNLLVILSVACNRHLQTVTNYFIVNLAVADLLLSATVLPFSATMEVLGFWAFGRAFCDVWAAVDVLCCTASILSLCTISVDRYVGVRHSLKYPAIMTERKAAAILALLWAVALVVSMGPLLGWKEPVPPDERFCGITEEVGYAVFSSLCSFYLPMAVIVVMYCRVYVVARSTTRSLEAGVKRERGKASEVVLRIHCRGAASGADGAPGTRGAKGHTFRSSLSVRLLKFSREKKAAKTLAIVVGVFVLCWFPFFFVLPLGEGGGEAHPCCLREEQRERERLLGAVECDASYELPLSGLRSVGGPAPRIAPSARTPRSPGAALAITAQRAPSSAAAPERQAASAGRRKPPCAFREWRLLGPLRRPTTQLRAKVSSLSHKIRASSAQRAESAFALRSEIEAQVLSVARDVAEDNTYQAYELADYRNLHIFIGKITSILSRLCKLSLFSQ</sequence>
<evidence type="ECO:0000256" key="6">
    <source>
        <dbReference type="ARBA" id="ARBA00022692"/>
    </source>
</evidence>
<keyword evidence="9 18" id="KW-0472">Membrane</keyword>
<keyword evidence="13 16" id="KW-0807">Transducer</keyword>
<comment type="subcellular location">
    <subcellularLocation>
        <location evidence="2">Cell membrane</location>
        <topology evidence="2">Multi-pass membrane protein</topology>
    </subcellularLocation>
</comment>
<evidence type="ECO:0000256" key="10">
    <source>
        <dbReference type="ARBA" id="ARBA00023139"/>
    </source>
</evidence>
<dbReference type="GO" id="GO:0045907">
    <property type="term" value="P:positive regulation of vasoconstriction"/>
    <property type="evidence" value="ECO:0007669"/>
    <property type="project" value="TreeGrafter"/>
</dbReference>
<protein>
    <recommendedName>
        <fullName evidence="4">Alpha-1D adrenergic receptor</fullName>
    </recommendedName>
    <alternativeName>
        <fullName evidence="15">Alpha-1D adrenoreceptor</fullName>
    </alternativeName>
</protein>
<evidence type="ECO:0000256" key="9">
    <source>
        <dbReference type="ARBA" id="ARBA00023136"/>
    </source>
</evidence>
<dbReference type="HOGENOM" id="CLU_009579_11_6_1"/>
<evidence type="ECO:0000256" key="13">
    <source>
        <dbReference type="ARBA" id="ARBA00023224"/>
    </source>
</evidence>
<dbReference type="PANTHER" id="PTHR24248">
    <property type="entry name" value="ADRENERGIC RECEPTOR-RELATED G-PROTEIN COUPLED RECEPTOR"/>
    <property type="match status" value="1"/>
</dbReference>
<evidence type="ECO:0000256" key="15">
    <source>
        <dbReference type="ARBA" id="ARBA00033147"/>
    </source>
</evidence>
<gene>
    <name evidence="20" type="primary">ADRA1D</name>
</gene>
<evidence type="ECO:0000313" key="21">
    <source>
        <dbReference type="Proteomes" id="UP000001811"/>
    </source>
</evidence>
<evidence type="ECO:0000256" key="18">
    <source>
        <dbReference type="SAM" id="Phobius"/>
    </source>
</evidence>
<feature type="transmembrane region" description="Helical" evidence="18">
    <location>
        <begin position="350"/>
        <end position="372"/>
    </location>
</feature>
<feature type="compositionally biased region" description="Gly residues" evidence="17">
    <location>
        <begin position="44"/>
        <end position="62"/>
    </location>
</feature>
<evidence type="ECO:0000256" key="12">
    <source>
        <dbReference type="ARBA" id="ARBA00023180"/>
    </source>
</evidence>
<dbReference type="eggNOG" id="KOG3656">
    <property type="taxonomic scope" value="Eukaryota"/>
</dbReference>
<dbReference type="PRINTS" id="PR01103">
    <property type="entry name" value="ADRENERGICR"/>
</dbReference>
<keyword evidence="7 18" id="KW-1133">Transmembrane helix</keyword>
<dbReference type="InterPro" id="IPR000363">
    <property type="entry name" value="ADRA1D_rcpt"/>
</dbReference>
<comment type="similarity">
    <text evidence="16">Belongs to the G-protein coupled receptor 1 family.</text>
</comment>
<keyword evidence="12" id="KW-0325">Glycoprotein</keyword>
<comment type="subunit">
    <text evidence="3">Interacts with FLNA (via filamin repeat 21); increases PKA-mediated phosphorylation of FLNA.</text>
</comment>
<feature type="compositionally biased region" description="Low complexity" evidence="17">
    <location>
        <begin position="32"/>
        <end position="43"/>
    </location>
</feature>
<accession>G1TXI4</accession>
<reference evidence="20" key="2">
    <citation type="submission" date="2025-08" db="UniProtKB">
        <authorList>
            <consortium name="Ensembl"/>
        </authorList>
    </citation>
    <scope>IDENTIFICATION</scope>
    <source>
        <strain evidence="20">Thorbecke</strain>
    </source>
</reference>
<evidence type="ECO:0000256" key="7">
    <source>
        <dbReference type="ARBA" id="ARBA00022989"/>
    </source>
</evidence>
<dbReference type="Proteomes" id="UP000001811">
    <property type="component" value="Chromosome 4"/>
</dbReference>
<dbReference type="Ensembl" id="ENSOCUT00000027432.2">
    <property type="protein sequence ID" value="ENSOCUP00000021786.2"/>
    <property type="gene ID" value="ENSOCUG00000008029.4"/>
</dbReference>
<reference evidence="20" key="3">
    <citation type="submission" date="2025-09" db="UniProtKB">
        <authorList>
            <consortium name="Ensembl"/>
        </authorList>
    </citation>
    <scope>IDENTIFICATION</scope>
    <source>
        <strain evidence="20">Thorbecke</strain>
    </source>
</reference>
<dbReference type="SUPFAM" id="SSF81321">
    <property type="entry name" value="Family A G protein-coupled receptor-like"/>
    <property type="match status" value="1"/>
</dbReference>
<keyword evidence="10" id="KW-0564">Palmitate</keyword>
<evidence type="ECO:0000256" key="8">
    <source>
        <dbReference type="ARBA" id="ARBA00023040"/>
    </source>
</evidence>
<dbReference type="GO" id="GO:0071880">
    <property type="term" value="P:adenylate cyclase-activating adrenergic receptor signaling pathway"/>
    <property type="evidence" value="ECO:0007669"/>
    <property type="project" value="TreeGrafter"/>
</dbReference>
<dbReference type="GeneTree" id="ENSGT00940000160795"/>
<dbReference type="Pfam" id="PF00001">
    <property type="entry name" value="7tm_1"/>
    <property type="match status" value="1"/>
</dbReference>